<dbReference type="RefSeq" id="WP_003141644.1">
    <property type="nucleotide sequence ID" value="NZ_CP014164.1"/>
</dbReference>
<proteinExistence type="predicted"/>
<gene>
    <name evidence="1" type="ORF">AWM76_07105</name>
</gene>
<dbReference type="Pfam" id="PF19553">
    <property type="entry name" value="DUF6076"/>
    <property type="match status" value="1"/>
</dbReference>
<evidence type="ECO:0000313" key="1">
    <source>
        <dbReference type="EMBL" id="AMC01335.1"/>
    </source>
</evidence>
<dbReference type="AlphaFoldDB" id="A0AAU8U5E2"/>
<dbReference type="InterPro" id="IPR045722">
    <property type="entry name" value="DUF6076"/>
</dbReference>
<protein>
    <submittedName>
        <fullName evidence="1">Uncharacterized protein</fullName>
    </submittedName>
</protein>
<sequence length="246" mass="29385">MIYWILDVNTPYLKELSIPERASVYERVHATMSDHPHMVVVKQISFSDPHSRYYRSGYKRSEIVDGEEVQWNILGDLYDFHKGTEHIHPEALEELQSIVESVQQGYFEEVYEEYEVNSFYEVLFLEVYHMILDRTLVKKCGSCGRYFVVKNLNVEYCGRLIDPDEESLDTRTCSDVGPKRSYMKKLEEGLSLKFYDRAYKTHYARINSGKMTKQEFFLWHQEAKEKLEMVRANTYDFEEFKIWLKK</sequence>
<accession>A0AAU8U5E2</accession>
<evidence type="ECO:0000313" key="2">
    <source>
        <dbReference type="Proteomes" id="UP000066986"/>
    </source>
</evidence>
<dbReference type="Proteomes" id="UP000066986">
    <property type="component" value="Chromosome"/>
</dbReference>
<reference evidence="2" key="2">
    <citation type="submission" date="2016-01" db="EMBL/GenBank/DDBJ databases">
        <title>Six Aerococcus type strain genome sequencing and assembly using PacBio and Illumina Hiseq.</title>
        <authorList>
            <person name="Carkaci D."/>
            <person name="Dargis R."/>
            <person name="Nielsen X.C."/>
            <person name="Skovgaard O."/>
            <person name="Fuursted K."/>
            <person name="Christensen J.J."/>
        </authorList>
    </citation>
    <scope>NUCLEOTIDE SEQUENCE [LARGE SCALE GENOMIC DNA]</scope>
    <source>
        <strain evidence="2">CCUG4311</strain>
    </source>
</reference>
<dbReference type="GeneID" id="32030686"/>
<name>A0AAU8U5E2_9LACT</name>
<organism evidence="1 2">
    <name type="scientific">Aerococcus viridans</name>
    <dbReference type="NCBI Taxonomy" id="1377"/>
    <lineage>
        <taxon>Bacteria</taxon>
        <taxon>Bacillati</taxon>
        <taxon>Bacillota</taxon>
        <taxon>Bacilli</taxon>
        <taxon>Lactobacillales</taxon>
        <taxon>Aerococcaceae</taxon>
        <taxon>Aerococcus</taxon>
    </lineage>
</organism>
<reference evidence="1 2" key="1">
    <citation type="journal article" date="2016" name="Genome Announc.">
        <title>Complete Genome Sequences of Aerococcus christensenii CCUG 28831T, Aerococcus sanguinicola CCUG 43001T, Aerococcus urinae CCUG 36881T, Aerococcus urinaeequi CCUG 28094T, Aerococcus urinaehominis CCUG 42038 BT, and Aerococcus viridans CCUG 4311T.</title>
        <authorList>
            <person name="Carkaci D."/>
            <person name="Dargis R."/>
            <person name="Nielsen X.C."/>
            <person name="Skovgaard O."/>
            <person name="Fuursted K."/>
            <person name="Christensen J.J."/>
        </authorList>
    </citation>
    <scope>NUCLEOTIDE SEQUENCE [LARGE SCALE GENOMIC DNA]</scope>
    <source>
        <strain evidence="1 2">CCUG4311</strain>
    </source>
</reference>
<dbReference type="KEGG" id="avs:AWM76_07105"/>
<dbReference type="EMBL" id="CP014164">
    <property type="protein sequence ID" value="AMC01335.1"/>
    <property type="molecule type" value="Genomic_DNA"/>
</dbReference>